<dbReference type="Proteomes" id="UP000319514">
    <property type="component" value="Unassembled WGS sequence"/>
</dbReference>
<sequence>MCALREDSRSQASRSPVAEVVSPAPRQEWLAVLAADPGASVFQTPSWFEAAAAVTGARDVSRLYLTRDGRRLVLPLLRRRALPAFSLDEGLPHPFGPGGLLATDGVRPDDVQLVLSDLGRSPALSTRVTAMFDVAETFEAGLPVGATATRLRVHVLDLEGGFATVWAQRFHPSARKAVRRAERAGLTVERDTTGRLVPAFYELYLAWTAERTNRSGLPVPVASALARRRQPLAVFEALTGPPQLDCRTWLASHEGTPVAGLVTFVHGAHAISFRSYSLREHRALHASHLLKRLAIEEACADGCRWFNLGMSGGVSGLEAFKESLGATPRWAVDCRVERVPVHRLQRGRDRAASSAAAALTRLRGDTGD</sequence>
<protein>
    <submittedName>
        <fullName evidence="2">Acetyltransferase (GNAT) family protein</fullName>
    </submittedName>
</protein>
<dbReference type="OrthoDB" id="8109875at2"/>
<dbReference type="EMBL" id="VFOQ01000001">
    <property type="protein sequence ID" value="TQL59398.1"/>
    <property type="molecule type" value="Genomic_DNA"/>
</dbReference>
<gene>
    <name evidence="2" type="ORF">FB474_0752</name>
</gene>
<keyword evidence="2" id="KW-0808">Transferase</keyword>
<dbReference type="Gene3D" id="3.40.630.30">
    <property type="match status" value="1"/>
</dbReference>
<proteinExistence type="predicted"/>
<dbReference type="RefSeq" id="WP_141787422.1">
    <property type="nucleotide sequence ID" value="NZ_BAAAKX010000013.1"/>
</dbReference>
<dbReference type="PANTHER" id="PTHR36174">
    <property type="entry name" value="LIPID II:GLYCINE GLYCYLTRANSFERASE"/>
    <property type="match status" value="1"/>
</dbReference>
<dbReference type="AlphaFoldDB" id="A0A542ZGD0"/>
<dbReference type="GO" id="GO:0016740">
    <property type="term" value="F:transferase activity"/>
    <property type="evidence" value="ECO:0007669"/>
    <property type="project" value="UniProtKB-KW"/>
</dbReference>
<evidence type="ECO:0000313" key="2">
    <source>
        <dbReference type="EMBL" id="TQL59398.1"/>
    </source>
</evidence>
<keyword evidence="3" id="KW-1185">Reference proteome</keyword>
<accession>A0A542ZGD0</accession>
<evidence type="ECO:0000259" key="1">
    <source>
        <dbReference type="Pfam" id="PF13480"/>
    </source>
</evidence>
<dbReference type="PANTHER" id="PTHR36174:SF1">
    <property type="entry name" value="LIPID II:GLYCINE GLYCYLTRANSFERASE"/>
    <property type="match status" value="1"/>
</dbReference>
<name>A0A542ZGD0_9MICO</name>
<comment type="caution">
    <text evidence="2">The sequence shown here is derived from an EMBL/GenBank/DDBJ whole genome shotgun (WGS) entry which is preliminary data.</text>
</comment>
<evidence type="ECO:0000313" key="3">
    <source>
        <dbReference type="Proteomes" id="UP000319514"/>
    </source>
</evidence>
<dbReference type="SUPFAM" id="SSF55729">
    <property type="entry name" value="Acyl-CoA N-acyltransferases (Nat)"/>
    <property type="match status" value="1"/>
</dbReference>
<reference evidence="2 3" key="1">
    <citation type="submission" date="2019-06" db="EMBL/GenBank/DDBJ databases">
        <title>Sequencing the genomes of 1000 actinobacteria strains.</title>
        <authorList>
            <person name="Klenk H.-P."/>
        </authorList>
    </citation>
    <scope>NUCLEOTIDE SEQUENCE [LARGE SCALE GENOMIC DNA]</scope>
    <source>
        <strain evidence="2 3">DSM 18082</strain>
    </source>
</reference>
<organism evidence="2 3">
    <name type="scientific">Oryzihumus leptocrescens</name>
    <dbReference type="NCBI Taxonomy" id="297536"/>
    <lineage>
        <taxon>Bacteria</taxon>
        <taxon>Bacillati</taxon>
        <taxon>Actinomycetota</taxon>
        <taxon>Actinomycetes</taxon>
        <taxon>Micrococcales</taxon>
        <taxon>Intrasporangiaceae</taxon>
        <taxon>Oryzihumus</taxon>
    </lineage>
</organism>
<dbReference type="InterPro" id="IPR016181">
    <property type="entry name" value="Acyl_CoA_acyltransferase"/>
</dbReference>
<dbReference type="Pfam" id="PF13480">
    <property type="entry name" value="Acetyltransf_6"/>
    <property type="match status" value="1"/>
</dbReference>
<dbReference type="InterPro" id="IPR038740">
    <property type="entry name" value="BioF2-like_GNAT_dom"/>
</dbReference>
<feature type="domain" description="BioF2-like acetyltransferase" evidence="1">
    <location>
        <begin position="173"/>
        <end position="321"/>
    </location>
</feature>
<dbReference type="InterPro" id="IPR050644">
    <property type="entry name" value="PG_Glycine_Bridge_Synth"/>
</dbReference>